<comment type="caution">
    <text evidence="5">The sequence shown here is derived from an EMBL/GenBank/DDBJ whole genome shotgun (WGS) entry which is preliminary data.</text>
</comment>
<evidence type="ECO:0000256" key="2">
    <source>
        <dbReference type="ARBA" id="ARBA00023172"/>
    </source>
</evidence>
<dbReference type="GO" id="GO:0015074">
    <property type="term" value="P:DNA integration"/>
    <property type="evidence" value="ECO:0007669"/>
    <property type="project" value="InterPro"/>
</dbReference>
<feature type="compositionally biased region" description="Basic residues" evidence="3">
    <location>
        <begin position="15"/>
        <end position="25"/>
    </location>
</feature>
<dbReference type="InterPro" id="IPR010998">
    <property type="entry name" value="Integrase_recombinase_N"/>
</dbReference>
<dbReference type="Proteomes" id="UP000824782">
    <property type="component" value="Unassembled WGS sequence"/>
</dbReference>
<dbReference type="SUPFAM" id="SSF56349">
    <property type="entry name" value="DNA breaking-rejoining enzymes"/>
    <property type="match status" value="1"/>
</dbReference>
<feature type="region of interest" description="Disordered" evidence="3">
    <location>
        <begin position="235"/>
        <end position="261"/>
    </location>
</feature>
<protein>
    <recommendedName>
        <fullName evidence="4">Core-binding (CB) domain-containing protein</fullName>
    </recommendedName>
</protein>
<evidence type="ECO:0000256" key="3">
    <source>
        <dbReference type="SAM" id="MobiDB-lite"/>
    </source>
</evidence>
<keyword evidence="6" id="KW-1185">Reference proteome</keyword>
<evidence type="ECO:0000313" key="5">
    <source>
        <dbReference type="EMBL" id="KAG8537393.1"/>
    </source>
</evidence>
<dbReference type="Gene3D" id="1.10.150.130">
    <property type="match status" value="1"/>
</dbReference>
<evidence type="ECO:0000256" key="1">
    <source>
        <dbReference type="ARBA" id="ARBA00023125"/>
    </source>
</evidence>
<feature type="region of interest" description="Disordered" evidence="3">
    <location>
        <begin position="1"/>
        <end position="33"/>
    </location>
</feature>
<dbReference type="PANTHER" id="PTHR33066">
    <property type="entry name" value="INTEGRASE_SAM-LIKE_N DOMAIN-CONTAINING PROTEIN"/>
    <property type="match status" value="1"/>
</dbReference>
<dbReference type="PANTHER" id="PTHR33066:SF2">
    <property type="entry name" value="FILAGGRIN-2-LIKE"/>
    <property type="match status" value="1"/>
</dbReference>
<proteinExistence type="predicted"/>
<dbReference type="AlphaFoldDB" id="A0AAV6YMT0"/>
<accession>A0AAV6YMT0</accession>
<organism evidence="5 6">
    <name type="scientific">Engystomops pustulosus</name>
    <name type="common">Tungara frog</name>
    <name type="synonym">Physalaemus pustulosus</name>
    <dbReference type="NCBI Taxonomy" id="76066"/>
    <lineage>
        <taxon>Eukaryota</taxon>
        <taxon>Metazoa</taxon>
        <taxon>Chordata</taxon>
        <taxon>Craniata</taxon>
        <taxon>Vertebrata</taxon>
        <taxon>Euteleostomi</taxon>
        <taxon>Amphibia</taxon>
        <taxon>Batrachia</taxon>
        <taxon>Anura</taxon>
        <taxon>Neobatrachia</taxon>
        <taxon>Hyloidea</taxon>
        <taxon>Leptodactylidae</taxon>
        <taxon>Leiuperinae</taxon>
        <taxon>Engystomops</taxon>
    </lineage>
</organism>
<dbReference type="PROSITE" id="PS51900">
    <property type="entry name" value="CB"/>
    <property type="match status" value="1"/>
</dbReference>
<dbReference type="InterPro" id="IPR013762">
    <property type="entry name" value="Integrase-like_cat_sf"/>
</dbReference>
<dbReference type="EMBL" id="WNYA01030693">
    <property type="protein sequence ID" value="KAG8537393.1"/>
    <property type="molecule type" value="Genomic_DNA"/>
</dbReference>
<dbReference type="InterPro" id="IPR011010">
    <property type="entry name" value="DNA_brk_join_enz"/>
</dbReference>
<dbReference type="GO" id="GO:0003677">
    <property type="term" value="F:DNA binding"/>
    <property type="evidence" value="ECO:0007669"/>
    <property type="project" value="UniProtKB-KW"/>
</dbReference>
<reference evidence="5" key="1">
    <citation type="thesis" date="2020" institute="ProQuest LLC" country="789 East Eisenhower Parkway, Ann Arbor, MI, USA">
        <title>Comparative Genomics and Chromosome Evolution.</title>
        <authorList>
            <person name="Mudd A.B."/>
        </authorList>
    </citation>
    <scope>NUCLEOTIDE SEQUENCE</scope>
    <source>
        <strain evidence="5">237g6f4</strain>
        <tissue evidence="5">Blood</tissue>
    </source>
</reference>
<dbReference type="GO" id="GO:0006310">
    <property type="term" value="P:DNA recombination"/>
    <property type="evidence" value="ECO:0007669"/>
    <property type="project" value="UniProtKB-KW"/>
</dbReference>
<evidence type="ECO:0000259" key="4">
    <source>
        <dbReference type="PROSITE" id="PS51900"/>
    </source>
</evidence>
<feature type="compositionally biased region" description="Basic and acidic residues" evidence="3">
    <location>
        <begin position="1"/>
        <end position="14"/>
    </location>
</feature>
<evidence type="ECO:0000313" key="6">
    <source>
        <dbReference type="Proteomes" id="UP000824782"/>
    </source>
</evidence>
<sequence length="609" mass="68485">MASLASDKHPDGRKSVRLGSRHSRATHSGAMAIDNQIPFLELSRTKSCPRDFKSQHSKPEGESYKNLLRQHHHSGVSPSSGGYQEPRSPQSLRQNICLGRSQHLLSLSQPSKGRKEFNSRLSKSSDYRPQRVVLEREYLSTSHTKMGTTSDRSICLQQKYKGSPFLLSGTKYSVLPEGCLQSDLERASNVRFSSYTSHSESCSKDQRRPSESYSRCSLVAKEELVSVAREDGIRRTCHAGTSKQSPISGSSLPSKSTGSPALGVDPERMLLIAKGLSSKVISTLKASRKPVTHKIYARIWGKFVSFCGRTPPNQLSPNISQVLDFLQAGFDKGLKTSSLKVQISALSAFFDTSLAENRWIQRFVKATARLRPHIKQNIPNWDLSLVLDYLTKIPFEPLETVKLRELTLKISFLIAITTARRVGEIQSLSIKEPYLRLCEDKIVLMLDKTFTPKVASSFHRNQEIVLPSFCQNPKHAKEGEWHTLDVRRYLLHYLEETKSWRKDDNILLQFRGKNKGRKASKASIARWIRTVIKEAFDANNLDISGTIRAHSTRGVAASWAEKRGASLEDICRAATWSTHLTFAKHYRLDVQSARDLTFGRKVLQAVVPP</sequence>
<dbReference type="Gene3D" id="1.10.443.10">
    <property type="entry name" value="Intergrase catalytic core"/>
    <property type="match status" value="1"/>
</dbReference>
<feature type="domain" description="Core-binding (CB)" evidence="4">
    <location>
        <begin position="271"/>
        <end position="354"/>
    </location>
</feature>
<feature type="compositionally biased region" description="Low complexity" evidence="3">
    <location>
        <begin position="242"/>
        <end position="260"/>
    </location>
</feature>
<dbReference type="InterPro" id="IPR044068">
    <property type="entry name" value="CB"/>
</dbReference>
<gene>
    <name evidence="5" type="ORF">GDO81_024595</name>
</gene>
<name>A0AAV6YMT0_ENGPU</name>
<keyword evidence="2" id="KW-0233">DNA recombination</keyword>
<keyword evidence="1" id="KW-0238">DNA-binding</keyword>